<dbReference type="OrthoDB" id="6784331at2759"/>
<protein>
    <submittedName>
        <fullName evidence="1">Uncharacterized protein</fullName>
    </submittedName>
</protein>
<dbReference type="Proteomes" id="UP001153709">
    <property type="component" value="Chromosome 8"/>
</dbReference>
<dbReference type="AlphaFoldDB" id="A0A9N9TA79"/>
<proteinExistence type="predicted"/>
<evidence type="ECO:0000313" key="1">
    <source>
        <dbReference type="EMBL" id="CAG9839150.1"/>
    </source>
</evidence>
<name>A0A9N9TA79_DIABA</name>
<gene>
    <name evidence="1" type="ORF">DIABBA_LOCUS11947</name>
</gene>
<dbReference type="EMBL" id="OU898283">
    <property type="protein sequence ID" value="CAG9839150.1"/>
    <property type="molecule type" value="Genomic_DNA"/>
</dbReference>
<organism evidence="1 2">
    <name type="scientific">Diabrotica balteata</name>
    <name type="common">Banded cucumber beetle</name>
    <dbReference type="NCBI Taxonomy" id="107213"/>
    <lineage>
        <taxon>Eukaryota</taxon>
        <taxon>Metazoa</taxon>
        <taxon>Ecdysozoa</taxon>
        <taxon>Arthropoda</taxon>
        <taxon>Hexapoda</taxon>
        <taxon>Insecta</taxon>
        <taxon>Pterygota</taxon>
        <taxon>Neoptera</taxon>
        <taxon>Endopterygota</taxon>
        <taxon>Coleoptera</taxon>
        <taxon>Polyphaga</taxon>
        <taxon>Cucujiformia</taxon>
        <taxon>Chrysomeloidea</taxon>
        <taxon>Chrysomelidae</taxon>
        <taxon>Galerucinae</taxon>
        <taxon>Diabroticina</taxon>
        <taxon>Diabroticites</taxon>
        <taxon>Diabrotica</taxon>
    </lineage>
</organism>
<keyword evidence="2" id="KW-1185">Reference proteome</keyword>
<sequence length="82" mass="9117">MDLNFVLEEYEQEEIRAGTQKVIIKGGGKSYAKLLKQIKGSVDTKKEGISVQSAKKTSGGDIILEVAGKEQAERQFRWTCLI</sequence>
<accession>A0A9N9TA79</accession>
<evidence type="ECO:0000313" key="2">
    <source>
        <dbReference type="Proteomes" id="UP001153709"/>
    </source>
</evidence>
<reference evidence="1" key="1">
    <citation type="submission" date="2022-01" db="EMBL/GenBank/DDBJ databases">
        <authorList>
            <person name="King R."/>
        </authorList>
    </citation>
    <scope>NUCLEOTIDE SEQUENCE</scope>
</reference>